<organism evidence="3 4">
    <name type="scientific">Kribbella capetownensis</name>
    <dbReference type="NCBI Taxonomy" id="1572659"/>
    <lineage>
        <taxon>Bacteria</taxon>
        <taxon>Bacillati</taxon>
        <taxon>Actinomycetota</taxon>
        <taxon>Actinomycetes</taxon>
        <taxon>Propionibacteriales</taxon>
        <taxon>Kribbellaceae</taxon>
        <taxon>Kribbella</taxon>
    </lineage>
</organism>
<dbReference type="PANTHER" id="PTHR43639:SF1">
    <property type="entry name" value="SHORT-CHAIN DEHYDROGENASE_REDUCTASE FAMILY PROTEIN"/>
    <property type="match status" value="1"/>
</dbReference>
<dbReference type="FunFam" id="3.40.50.720:FF:000084">
    <property type="entry name" value="Short-chain dehydrogenase reductase"/>
    <property type="match status" value="1"/>
</dbReference>
<evidence type="ECO:0000256" key="1">
    <source>
        <dbReference type="ARBA" id="ARBA00006484"/>
    </source>
</evidence>
<dbReference type="RefSeq" id="WP_131515777.1">
    <property type="nucleotide sequence ID" value="NZ_SJKD01000005.1"/>
</dbReference>
<evidence type="ECO:0000313" key="4">
    <source>
        <dbReference type="Proteomes" id="UP000293342"/>
    </source>
</evidence>
<name>A0A4R0JKT1_9ACTN</name>
<comment type="similarity">
    <text evidence="1">Belongs to the short-chain dehydrogenases/reductases (SDR) family.</text>
</comment>
<dbReference type="Proteomes" id="UP000293342">
    <property type="component" value="Unassembled WGS sequence"/>
</dbReference>
<dbReference type="PANTHER" id="PTHR43639">
    <property type="entry name" value="OXIDOREDUCTASE, SHORT-CHAIN DEHYDROGENASE/REDUCTASE FAMILY (AFU_ORTHOLOGUE AFUA_5G02870)"/>
    <property type="match status" value="1"/>
</dbReference>
<dbReference type="CDD" id="cd05233">
    <property type="entry name" value="SDR_c"/>
    <property type="match status" value="1"/>
</dbReference>
<evidence type="ECO:0000256" key="2">
    <source>
        <dbReference type="ARBA" id="ARBA00023002"/>
    </source>
</evidence>
<dbReference type="InterPro" id="IPR002347">
    <property type="entry name" value="SDR_fam"/>
</dbReference>
<dbReference type="GO" id="GO:0016491">
    <property type="term" value="F:oxidoreductase activity"/>
    <property type="evidence" value="ECO:0007669"/>
    <property type="project" value="UniProtKB-KW"/>
</dbReference>
<comment type="caution">
    <text evidence="3">The sequence shown here is derived from an EMBL/GenBank/DDBJ whole genome shotgun (WGS) entry which is preliminary data.</text>
</comment>
<dbReference type="InterPro" id="IPR036291">
    <property type="entry name" value="NAD(P)-bd_dom_sf"/>
</dbReference>
<accession>A0A4R0JKT1</accession>
<dbReference type="OrthoDB" id="9803333at2"/>
<dbReference type="EMBL" id="SJKD01000005">
    <property type="protein sequence ID" value="TCC47711.1"/>
    <property type="molecule type" value="Genomic_DNA"/>
</dbReference>
<gene>
    <name evidence="3" type="ORF">E0H75_23455</name>
</gene>
<keyword evidence="2" id="KW-0560">Oxidoreductase</keyword>
<dbReference type="Gene3D" id="3.40.50.720">
    <property type="entry name" value="NAD(P)-binding Rossmann-like Domain"/>
    <property type="match status" value="1"/>
</dbReference>
<protein>
    <submittedName>
        <fullName evidence="3">SDR family oxidoreductase</fullName>
    </submittedName>
</protein>
<dbReference type="SUPFAM" id="SSF51735">
    <property type="entry name" value="NAD(P)-binding Rossmann-fold domains"/>
    <property type="match status" value="1"/>
</dbReference>
<dbReference type="AlphaFoldDB" id="A0A4R0JKT1"/>
<reference evidence="3 4" key="1">
    <citation type="submission" date="2019-02" db="EMBL/GenBank/DDBJ databases">
        <title>Kribbella capetownensis sp. nov. and Kribbella speibonae sp. nov., isolated from soil.</title>
        <authorList>
            <person name="Curtis S.M."/>
            <person name="Norton I."/>
            <person name="Everest G.J."/>
            <person name="Meyers P.R."/>
        </authorList>
    </citation>
    <scope>NUCLEOTIDE SEQUENCE [LARGE SCALE GENOMIC DNA]</scope>
    <source>
        <strain evidence="3 4">YM53</strain>
    </source>
</reference>
<evidence type="ECO:0000313" key="3">
    <source>
        <dbReference type="EMBL" id="TCC47711.1"/>
    </source>
</evidence>
<dbReference type="PRINTS" id="PR00081">
    <property type="entry name" value="GDHRDH"/>
</dbReference>
<keyword evidence="4" id="KW-1185">Reference proteome</keyword>
<sequence>MHIAVITGGSSGIGKGAAFELARRGVGVILTYRGNQTGAVETVERIEKDGGTAVALPLDVGSGDTFAGFRTAVEEALRERWDRTSYDYLVNNAGVGQMPVPFEETTEDLFDQMLQVHLKGPYFLTQTLLPLIADGGSIVCTTSTSALPSARPEPGYSVYASMKGAQVVLTRYLAKELSTRRIRVNAVAPGVTRTRLGDDAFSRFPDLIPPIADRTALGRIGEPDDLAKVIAFLLSDESAWITAQTIEASGGYDL</sequence>
<proteinExistence type="inferred from homology"/>
<dbReference type="PRINTS" id="PR00080">
    <property type="entry name" value="SDRFAMILY"/>
</dbReference>
<dbReference type="Pfam" id="PF13561">
    <property type="entry name" value="adh_short_C2"/>
    <property type="match status" value="1"/>
</dbReference>